<protein>
    <recommendedName>
        <fullName evidence="4">DUF1376 domain-containing protein</fullName>
    </recommendedName>
</protein>
<evidence type="ECO:0000256" key="1">
    <source>
        <dbReference type="SAM" id="MobiDB-lite"/>
    </source>
</evidence>
<evidence type="ECO:0008006" key="4">
    <source>
        <dbReference type="Google" id="ProtNLM"/>
    </source>
</evidence>
<evidence type="ECO:0000313" key="3">
    <source>
        <dbReference type="Proteomes" id="UP001441944"/>
    </source>
</evidence>
<feature type="compositionally biased region" description="Polar residues" evidence="1">
    <location>
        <begin position="121"/>
        <end position="131"/>
    </location>
</feature>
<evidence type="ECO:0000313" key="2">
    <source>
        <dbReference type="EMBL" id="GAA6196675.1"/>
    </source>
</evidence>
<feature type="region of interest" description="Disordered" evidence="1">
    <location>
        <begin position="95"/>
        <end position="151"/>
    </location>
</feature>
<comment type="caution">
    <text evidence="2">The sequence shown here is derived from an EMBL/GenBank/DDBJ whole genome shotgun (WGS) entry which is preliminary data.</text>
</comment>
<proteinExistence type="predicted"/>
<name>A0ABQ0ALF5_9RHOB</name>
<dbReference type="RefSeq" id="WP_353399763.1">
    <property type="nucleotide sequence ID" value="NZ_BAABWU010000007.1"/>
</dbReference>
<organism evidence="2 3">
    <name type="scientific">Pseudophaeobacter arcticus</name>
    <dbReference type="NCBI Taxonomy" id="385492"/>
    <lineage>
        <taxon>Bacteria</taxon>
        <taxon>Pseudomonadati</taxon>
        <taxon>Pseudomonadota</taxon>
        <taxon>Alphaproteobacteria</taxon>
        <taxon>Rhodobacterales</taxon>
        <taxon>Paracoccaceae</taxon>
        <taxon>Pseudophaeobacter</taxon>
    </lineage>
</organism>
<dbReference type="Pfam" id="PF07120">
    <property type="entry name" value="DUF1376"/>
    <property type="match status" value="1"/>
</dbReference>
<gene>
    <name evidence="2" type="ORF">NBRC116598_21190</name>
</gene>
<keyword evidence="3" id="KW-1185">Reference proteome</keyword>
<dbReference type="InterPro" id="IPR010781">
    <property type="entry name" value="DUF1376"/>
</dbReference>
<dbReference type="Proteomes" id="UP001441944">
    <property type="component" value="Unassembled WGS sequence"/>
</dbReference>
<reference evidence="2 3" key="1">
    <citation type="submission" date="2024-04" db="EMBL/GenBank/DDBJ databases">
        <title>Draft genome sequence of Pseudophaeobacter arcticus NBRC 116598.</title>
        <authorList>
            <person name="Miyakawa T."/>
            <person name="Kusuya Y."/>
            <person name="Miura T."/>
        </authorList>
    </citation>
    <scope>NUCLEOTIDE SEQUENCE [LARGE SCALE GENOMIC DNA]</scope>
    <source>
        <strain evidence="2 3">SU-CL00105</strain>
    </source>
</reference>
<accession>A0ABQ0ALF5</accession>
<dbReference type="EMBL" id="BAABWU010000007">
    <property type="protein sequence ID" value="GAA6196675.1"/>
    <property type="molecule type" value="Genomic_DNA"/>
</dbReference>
<sequence length="250" mass="28273">MSKAPSMPMYWDAYLADTTHLTTEEHGAYMLLLGAMWRRNGWVPDDDRDNARILGLTVGKWRKIKARLSDFLMFQGGEISQKKLLETWGKTQEKIEKNRSNGAKGGRPKVSKNKGVAKANASVSVNPNQTIPEPEPEIKREAKASPKKRGSRLPQDWVLPVAWGNWALGEGWPEPAVRSEADKFRDYWHSVAGQKGVKLDWLATWRNWMRNSKNPRIINGGQNEHSPRHPNRLQRIVTAAAEGTSGQDWG</sequence>